<dbReference type="RefSeq" id="WP_197932090.1">
    <property type="nucleotide sequence ID" value="NZ_CP065682.1"/>
</dbReference>
<dbReference type="Proteomes" id="UP000594979">
    <property type="component" value="Chromosome"/>
</dbReference>
<dbReference type="KEGG" id="bcau:I6G59_01245"/>
<dbReference type="AlphaFoldDB" id="A0A7T2THQ8"/>
<sequence length="212" mass="22473">MSTPTDTTAAPTIPTAVAKAQAVVDEWEAKASAARAEAAEIERGSGAAILADPSAAEKISIKVDAKQRTARAYDSAAAESLEQVRAAWRKAVEAEAKQLEKDATTMRRDADKHRGEVEKLLARLKDLDGVEYEPKFGHPSYVQSGVYHAADDAPRESKSDDLEGRAAGAETQAKYVRHILATGSTTGFPDAPSLGYIETPPITQAALDAGVL</sequence>
<evidence type="ECO:0000256" key="1">
    <source>
        <dbReference type="SAM" id="Coils"/>
    </source>
</evidence>
<dbReference type="EMBL" id="CP065682">
    <property type="protein sequence ID" value="QPS33998.1"/>
    <property type="molecule type" value="Genomic_DNA"/>
</dbReference>
<feature type="coiled-coil region" evidence="1">
    <location>
        <begin position="17"/>
        <end position="44"/>
    </location>
</feature>
<name>A0A7T2THQ8_9MICO</name>
<evidence type="ECO:0000313" key="3">
    <source>
        <dbReference type="Proteomes" id="UP000594979"/>
    </source>
</evidence>
<gene>
    <name evidence="2" type="ORF">I6G59_01245</name>
</gene>
<accession>A0A7T2THQ8</accession>
<proteinExistence type="predicted"/>
<reference evidence="2 3" key="1">
    <citation type="submission" date="2020-12" db="EMBL/GenBank/DDBJ databases">
        <title>FDA dAtabase for Regulatory Grade micrObial Sequences (FDA-ARGOS): Supporting development and validation of Infectious Disease Dx tests.</title>
        <authorList>
            <person name="Sproer C."/>
            <person name="Gronow S."/>
            <person name="Severitt S."/>
            <person name="Schroder I."/>
            <person name="Tallon L."/>
            <person name="Sadzewicz L."/>
            <person name="Zhao X."/>
            <person name="Boylan J."/>
            <person name="Ott S."/>
            <person name="Bowen H."/>
            <person name="Vavikolanu K."/>
            <person name="Mehta A."/>
            <person name="Aluvathingal J."/>
            <person name="Nadendla S."/>
            <person name="Lowell S."/>
            <person name="Myers T."/>
            <person name="Yan Y."/>
            <person name="Sichtig H."/>
        </authorList>
    </citation>
    <scope>NUCLEOTIDE SEQUENCE [LARGE SCALE GENOMIC DNA]</scope>
    <source>
        <strain evidence="2 3">FDAARGOS_902</strain>
    </source>
</reference>
<feature type="coiled-coil region" evidence="1">
    <location>
        <begin position="89"/>
        <end position="116"/>
    </location>
</feature>
<keyword evidence="1" id="KW-0175">Coiled coil</keyword>
<organism evidence="2 3">
    <name type="scientific">Brevibacterium casei</name>
    <dbReference type="NCBI Taxonomy" id="33889"/>
    <lineage>
        <taxon>Bacteria</taxon>
        <taxon>Bacillati</taxon>
        <taxon>Actinomycetota</taxon>
        <taxon>Actinomycetes</taxon>
        <taxon>Micrococcales</taxon>
        <taxon>Brevibacteriaceae</taxon>
        <taxon>Brevibacterium</taxon>
    </lineage>
</organism>
<evidence type="ECO:0000313" key="2">
    <source>
        <dbReference type="EMBL" id="QPS33998.1"/>
    </source>
</evidence>
<protein>
    <submittedName>
        <fullName evidence="2">Uncharacterized protein</fullName>
    </submittedName>
</protein>